<dbReference type="EMBL" id="AFRT01001689">
    <property type="protein sequence ID" value="ELU39602.1"/>
    <property type="molecule type" value="Genomic_DNA"/>
</dbReference>
<dbReference type="AlphaFoldDB" id="L8WS30"/>
<keyword evidence="2" id="KW-1185">Reference proteome</keyword>
<organism evidence="1 2">
    <name type="scientific">Thanatephorus cucumeris (strain AG1-IA)</name>
    <name type="common">Rice sheath blight fungus</name>
    <name type="synonym">Rhizoctonia solani</name>
    <dbReference type="NCBI Taxonomy" id="983506"/>
    <lineage>
        <taxon>Eukaryota</taxon>
        <taxon>Fungi</taxon>
        <taxon>Dikarya</taxon>
        <taxon>Basidiomycota</taxon>
        <taxon>Agaricomycotina</taxon>
        <taxon>Agaricomycetes</taxon>
        <taxon>Cantharellales</taxon>
        <taxon>Ceratobasidiaceae</taxon>
        <taxon>Rhizoctonia</taxon>
        <taxon>Rhizoctonia solani AG-1</taxon>
    </lineage>
</organism>
<comment type="caution">
    <text evidence="1">The sequence shown here is derived from an EMBL/GenBank/DDBJ whole genome shotgun (WGS) entry which is preliminary data.</text>
</comment>
<evidence type="ECO:0000313" key="2">
    <source>
        <dbReference type="Proteomes" id="UP000011668"/>
    </source>
</evidence>
<reference evidence="1 2" key="1">
    <citation type="journal article" date="2013" name="Nat. Commun.">
        <title>The evolution and pathogenic mechanisms of the rice sheath blight pathogen.</title>
        <authorList>
            <person name="Zheng A."/>
            <person name="Lin R."/>
            <person name="Xu L."/>
            <person name="Qin P."/>
            <person name="Tang C."/>
            <person name="Ai P."/>
            <person name="Zhang D."/>
            <person name="Liu Y."/>
            <person name="Sun Z."/>
            <person name="Feng H."/>
            <person name="Wang Y."/>
            <person name="Chen Y."/>
            <person name="Liang X."/>
            <person name="Fu R."/>
            <person name="Li Q."/>
            <person name="Zhang J."/>
            <person name="Yu X."/>
            <person name="Xie Z."/>
            <person name="Ding L."/>
            <person name="Guan P."/>
            <person name="Tang J."/>
            <person name="Liang Y."/>
            <person name="Wang S."/>
            <person name="Deng Q."/>
            <person name="Li S."/>
            <person name="Zhu J."/>
            <person name="Wang L."/>
            <person name="Liu H."/>
            <person name="Li P."/>
        </authorList>
    </citation>
    <scope>NUCLEOTIDE SEQUENCE [LARGE SCALE GENOMIC DNA]</scope>
    <source>
        <strain evidence="2">AG-1 IA</strain>
    </source>
</reference>
<dbReference type="Proteomes" id="UP000011668">
    <property type="component" value="Unassembled WGS sequence"/>
</dbReference>
<proteinExistence type="predicted"/>
<protein>
    <submittedName>
        <fullName evidence="1">Uncharacterized protein</fullName>
    </submittedName>
</protein>
<accession>L8WS30</accession>
<name>L8WS30_THACA</name>
<evidence type="ECO:0000313" key="1">
    <source>
        <dbReference type="EMBL" id="ELU39602.1"/>
    </source>
</evidence>
<dbReference type="HOGENOM" id="CLU_3052020_0_0_1"/>
<gene>
    <name evidence="1" type="ORF">AG1IA_06366</name>
</gene>
<sequence length="54" mass="6132">MEPDTLPVHFHAVSTLPIAPGFDISNPLESSRGWKISRLQFPVKEIYRKAGFIH</sequence>